<dbReference type="Gramene" id="CDP09167">
    <property type="protein sequence ID" value="CDP09167"/>
    <property type="gene ID" value="GSCOC_T00028384001"/>
</dbReference>
<organism evidence="1 2">
    <name type="scientific">Coffea canephora</name>
    <name type="common">Robusta coffee</name>
    <dbReference type="NCBI Taxonomy" id="49390"/>
    <lineage>
        <taxon>Eukaryota</taxon>
        <taxon>Viridiplantae</taxon>
        <taxon>Streptophyta</taxon>
        <taxon>Embryophyta</taxon>
        <taxon>Tracheophyta</taxon>
        <taxon>Spermatophyta</taxon>
        <taxon>Magnoliopsida</taxon>
        <taxon>eudicotyledons</taxon>
        <taxon>Gunneridae</taxon>
        <taxon>Pentapetalae</taxon>
        <taxon>asterids</taxon>
        <taxon>lamiids</taxon>
        <taxon>Gentianales</taxon>
        <taxon>Rubiaceae</taxon>
        <taxon>Ixoroideae</taxon>
        <taxon>Gardenieae complex</taxon>
        <taxon>Bertiereae - Coffeeae clade</taxon>
        <taxon>Coffeeae</taxon>
        <taxon>Coffea</taxon>
    </lineage>
</organism>
<evidence type="ECO:0000313" key="2">
    <source>
        <dbReference type="Proteomes" id="UP000295252"/>
    </source>
</evidence>
<dbReference type="Proteomes" id="UP000295252">
    <property type="component" value="Chromosome I"/>
</dbReference>
<keyword evidence="2" id="KW-1185">Reference proteome</keyword>
<reference evidence="2" key="1">
    <citation type="journal article" date="2014" name="Science">
        <title>The coffee genome provides insight into the convergent evolution of caffeine biosynthesis.</title>
        <authorList>
            <person name="Denoeud F."/>
            <person name="Carretero-Paulet L."/>
            <person name="Dereeper A."/>
            <person name="Droc G."/>
            <person name="Guyot R."/>
            <person name="Pietrella M."/>
            <person name="Zheng C."/>
            <person name="Alberti A."/>
            <person name="Anthony F."/>
            <person name="Aprea G."/>
            <person name="Aury J.M."/>
            <person name="Bento P."/>
            <person name="Bernard M."/>
            <person name="Bocs S."/>
            <person name="Campa C."/>
            <person name="Cenci A."/>
            <person name="Combes M.C."/>
            <person name="Crouzillat D."/>
            <person name="Da Silva C."/>
            <person name="Daddiego L."/>
            <person name="De Bellis F."/>
            <person name="Dussert S."/>
            <person name="Garsmeur O."/>
            <person name="Gayraud T."/>
            <person name="Guignon V."/>
            <person name="Jahn K."/>
            <person name="Jamilloux V."/>
            <person name="Joet T."/>
            <person name="Labadie K."/>
            <person name="Lan T."/>
            <person name="Leclercq J."/>
            <person name="Lepelley M."/>
            <person name="Leroy T."/>
            <person name="Li L.T."/>
            <person name="Librado P."/>
            <person name="Lopez L."/>
            <person name="Munoz A."/>
            <person name="Noel B."/>
            <person name="Pallavicini A."/>
            <person name="Perrotta G."/>
            <person name="Poncet V."/>
            <person name="Pot D."/>
            <person name="Priyono X."/>
            <person name="Rigoreau M."/>
            <person name="Rouard M."/>
            <person name="Rozas J."/>
            <person name="Tranchant-Dubreuil C."/>
            <person name="VanBuren R."/>
            <person name="Zhang Q."/>
            <person name="Andrade A.C."/>
            <person name="Argout X."/>
            <person name="Bertrand B."/>
            <person name="de Kochko A."/>
            <person name="Graziosi G."/>
            <person name="Henry R.J."/>
            <person name="Jayarama X."/>
            <person name="Ming R."/>
            <person name="Nagai C."/>
            <person name="Rounsley S."/>
            <person name="Sankoff D."/>
            <person name="Giuliano G."/>
            <person name="Albert V.A."/>
            <person name="Wincker P."/>
            <person name="Lashermes P."/>
        </authorList>
    </citation>
    <scope>NUCLEOTIDE SEQUENCE [LARGE SCALE GENOMIC DNA]</scope>
    <source>
        <strain evidence="2">cv. DH200-94</strain>
    </source>
</reference>
<protein>
    <submittedName>
        <fullName evidence="1">Uncharacterized protein</fullName>
    </submittedName>
</protein>
<evidence type="ECO:0000313" key="1">
    <source>
        <dbReference type="EMBL" id="CDP09167.1"/>
    </source>
</evidence>
<dbReference type="EMBL" id="HG739120">
    <property type="protein sequence ID" value="CDP09167.1"/>
    <property type="molecule type" value="Genomic_DNA"/>
</dbReference>
<gene>
    <name evidence="1" type="ORF">GSCOC_T00028384001</name>
</gene>
<dbReference type="AlphaFoldDB" id="A0A068ULK7"/>
<dbReference type="InParanoid" id="A0A068ULK7"/>
<sequence length="121" mass="13865">MKFGGGSDTRTTLRGRWGEPGHPSQIKFWNQIMKNYTTYKFDTIKWDLSVLADVKIKCKKWLTEAVTFHPWKIIPQIQSRRLSSSEVARLRDSCAHHPFPPPSSRLGQFPRADLLSAVPQG</sequence>
<proteinExistence type="predicted"/>
<accession>A0A068ULK7</accession>
<name>A0A068ULK7_COFCA</name>